<dbReference type="SUPFAM" id="SSF55826">
    <property type="entry name" value="YbaK/ProRS associated domain"/>
    <property type="match status" value="1"/>
</dbReference>
<dbReference type="InterPro" id="IPR004369">
    <property type="entry name" value="Prolyl-tRNA_editing_YbaK/EbsC"/>
</dbReference>
<dbReference type="NCBIfam" id="TIGR00011">
    <property type="entry name" value="YbaK_EbsC"/>
    <property type="match status" value="1"/>
</dbReference>
<dbReference type="InterPro" id="IPR007214">
    <property type="entry name" value="YbaK/aa-tRNA-synth-assoc-dom"/>
</dbReference>
<dbReference type="CDD" id="cd00002">
    <property type="entry name" value="YbaK_deacylase"/>
    <property type="match status" value="1"/>
</dbReference>
<protein>
    <recommendedName>
        <fullName evidence="4">Cys-tRNA(Pro)/Cys-tRNA(Cys) deacylase</fullName>
        <ecNumber evidence="4">4.2.-.-</ecNumber>
    </recommendedName>
</protein>
<evidence type="ECO:0000313" key="7">
    <source>
        <dbReference type="Proteomes" id="UP001516588"/>
    </source>
</evidence>
<sequence>MSGKNTNKKEMKTNVMRILDQKKVKYDHYCYADTDAVSGVEVAHVLNQNPAQVFKTLVTVGKSGNHFVFVIPCERELNLKKAAKAAGEKSIEMIKSKELLGLTGYIHGGCSPIGMKKYFPTFIDSSATSFDHIIYSAGKIGYQVSTSLEDLSKIIRFEIADLTD</sequence>
<organism evidence="6 7">
    <name type="scientific">Gallibacter intestinalis</name>
    <dbReference type="NCBI Taxonomy" id="2779356"/>
    <lineage>
        <taxon>Bacteria</taxon>
        <taxon>Bacillati</taxon>
        <taxon>Bacillota</taxon>
        <taxon>Clostridia</taxon>
        <taxon>Eubacteriales</taxon>
        <taxon>Eubacteriaceae</taxon>
        <taxon>Gallibacter</taxon>
    </lineage>
</organism>
<keyword evidence="2 4" id="KW-0648">Protein biosynthesis</keyword>
<dbReference type="Proteomes" id="UP001516588">
    <property type="component" value="Unassembled WGS sequence"/>
</dbReference>
<dbReference type="Pfam" id="PF04073">
    <property type="entry name" value="tRNA_edit"/>
    <property type="match status" value="1"/>
</dbReference>
<dbReference type="EC" id="4.2.-.-" evidence="4"/>
<dbReference type="Gene3D" id="3.90.960.10">
    <property type="entry name" value="YbaK/aminoacyl-tRNA synthetase-associated domain"/>
    <property type="match status" value="1"/>
</dbReference>
<feature type="domain" description="YbaK/aminoacyl-tRNA synthetase-associated" evidence="5">
    <location>
        <begin position="40"/>
        <end position="153"/>
    </location>
</feature>
<dbReference type="RefSeq" id="WP_226384492.1">
    <property type="nucleotide sequence ID" value="NZ_JADCKA010000001.1"/>
</dbReference>
<gene>
    <name evidence="6" type="primary">ybaK</name>
    <name evidence="6" type="ORF">INF20_00790</name>
</gene>
<dbReference type="PIRSF" id="PIRSF006181">
    <property type="entry name" value="EbsC_YbaK"/>
    <property type="match status" value="1"/>
</dbReference>
<evidence type="ECO:0000256" key="4">
    <source>
        <dbReference type="PIRNR" id="PIRNR006181"/>
    </source>
</evidence>
<keyword evidence="3 4" id="KW-0456">Lyase</keyword>
<dbReference type="PANTHER" id="PTHR30411">
    <property type="entry name" value="CYTOPLASMIC PROTEIN"/>
    <property type="match status" value="1"/>
</dbReference>
<evidence type="ECO:0000256" key="2">
    <source>
        <dbReference type="ARBA" id="ARBA00022917"/>
    </source>
</evidence>
<evidence type="ECO:0000313" key="6">
    <source>
        <dbReference type="EMBL" id="MBE5034827.1"/>
    </source>
</evidence>
<dbReference type="InterPro" id="IPR036754">
    <property type="entry name" value="YbaK/aa-tRNA-synt-asso_dom_sf"/>
</dbReference>
<dbReference type="PANTHER" id="PTHR30411:SF0">
    <property type="entry name" value="CYS-TRNA(PRO)_CYS-TRNA(CYS) DEACYLASE YBAK"/>
    <property type="match status" value="1"/>
</dbReference>
<evidence type="ECO:0000259" key="5">
    <source>
        <dbReference type="Pfam" id="PF04073"/>
    </source>
</evidence>
<evidence type="ECO:0000256" key="1">
    <source>
        <dbReference type="ARBA" id="ARBA00009798"/>
    </source>
</evidence>
<dbReference type="EMBL" id="JADCKA010000001">
    <property type="protein sequence ID" value="MBE5034827.1"/>
    <property type="molecule type" value="Genomic_DNA"/>
</dbReference>
<evidence type="ECO:0000256" key="3">
    <source>
        <dbReference type="ARBA" id="ARBA00023239"/>
    </source>
</evidence>
<keyword evidence="7" id="KW-1185">Reference proteome</keyword>
<comment type="caution">
    <text evidence="6">The sequence shown here is derived from an EMBL/GenBank/DDBJ whole genome shotgun (WGS) entry which is preliminary data.</text>
</comment>
<accession>A0ABR9QVQ1</accession>
<comment type="similarity">
    <text evidence="1 4">Belongs to the prolyl-tRNA editing family. YbaK/EbsC subfamily.</text>
</comment>
<reference evidence="6 7" key="1">
    <citation type="submission" date="2020-10" db="EMBL/GenBank/DDBJ databases">
        <title>ChiBAC.</title>
        <authorList>
            <person name="Zenner C."/>
            <person name="Hitch T.C.A."/>
            <person name="Clavel T."/>
        </authorList>
    </citation>
    <scope>NUCLEOTIDE SEQUENCE [LARGE SCALE GENOMIC DNA]</scope>
    <source>
        <strain evidence="6 7">DSM 108706</strain>
    </source>
</reference>
<name>A0ABR9QVQ1_9FIRM</name>
<proteinExistence type="inferred from homology"/>